<organism evidence="2 3">
    <name type="scientific">Synaphobranchus kaupii</name>
    <name type="common">Kaup's arrowtooth eel</name>
    <dbReference type="NCBI Taxonomy" id="118154"/>
    <lineage>
        <taxon>Eukaryota</taxon>
        <taxon>Metazoa</taxon>
        <taxon>Chordata</taxon>
        <taxon>Craniata</taxon>
        <taxon>Vertebrata</taxon>
        <taxon>Euteleostomi</taxon>
        <taxon>Actinopterygii</taxon>
        <taxon>Neopterygii</taxon>
        <taxon>Teleostei</taxon>
        <taxon>Anguilliformes</taxon>
        <taxon>Synaphobranchidae</taxon>
        <taxon>Synaphobranchus</taxon>
    </lineage>
</organism>
<reference evidence="2" key="1">
    <citation type="journal article" date="2023" name="Science">
        <title>Genome structures resolve the early diversification of teleost fishes.</title>
        <authorList>
            <person name="Parey E."/>
            <person name="Louis A."/>
            <person name="Montfort J."/>
            <person name="Bouchez O."/>
            <person name="Roques C."/>
            <person name="Iampietro C."/>
            <person name="Lluch J."/>
            <person name="Castinel A."/>
            <person name="Donnadieu C."/>
            <person name="Desvignes T."/>
            <person name="Floi Bucao C."/>
            <person name="Jouanno E."/>
            <person name="Wen M."/>
            <person name="Mejri S."/>
            <person name="Dirks R."/>
            <person name="Jansen H."/>
            <person name="Henkel C."/>
            <person name="Chen W.J."/>
            <person name="Zahm M."/>
            <person name="Cabau C."/>
            <person name="Klopp C."/>
            <person name="Thompson A.W."/>
            <person name="Robinson-Rechavi M."/>
            <person name="Braasch I."/>
            <person name="Lecointre G."/>
            <person name="Bobe J."/>
            <person name="Postlethwait J.H."/>
            <person name="Berthelot C."/>
            <person name="Roest Crollius H."/>
            <person name="Guiguen Y."/>
        </authorList>
    </citation>
    <scope>NUCLEOTIDE SEQUENCE</scope>
    <source>
        <strain evidence="2">WJC10195</strain>
    </source>
</reference>
<dbReference type="Proteomes" id="UP001152622">
    <property type="component" value="Chromosome 3"/>
</dbReference>
<protein>
    <submittedName>
        <fullName evidence="2">Uncharacterized protein</fullName>
    </submittedName>
</protein>
<accession>A0A9Q1FW54</accession>
<dbReference type="OrthoDB" id="8960009at2759"/>
<feature type="region of interest" description="Disordered" evidence="1">
    <location>
        <begin position="109"/>
        <end position="135"/>
    </location>
</feature>
<dbReference type="AlphaFoldDB" id="A0A9Q1FW54"/>
<evidence type="ECO:0000256" key="1">
    <source>
        <dbReference type="SAM" id="MobiDB-lite"/>
    </source>
</evidence>
<name>A0A9Q1FW54_SYNKA</name>
<sequence length="135" mass="14832">MSFDESVFRDVAENGHCHGEEPDGTFLEQMANLPVDLCPPGNFRGKFKKMRCKKRPTILAGVAAEMGRRVVKTATGLCHGLADTSGVGLDQKQAPRSIDPLDLRFGPYVSRVSTKPSPHRRTDGRADSDFRAKSM</sequence>
<comment type="caution">
    <text evidence="2">The sequence shown here is derived from an EMBL/GenBank/DDBJ whole genome shotgun (WGS) entry which is preliminary data.</text>
</comment>
<dbReference type="EMBL" id="JAINUF010000003">
    <property type="protein sequence ID" value="KAJ8368504.1"/>
    <property type="molecule type" value="Genomic_DNA"/>
</dbReference>
<feature type="compositionally biased region" description="Basic and acidic residues" evidence="1">
    <location>
        <begin position="120"/>
        <end position="135"/>
    </location>
</feature>
<evidence type="ECO:0000313" key="3">
    <source>
        <dbReference type="Proteomes" id="UP001152622"/>
    </source>
</evidence>
<evidence type="ECO:0000313" key="2">
    <source>
        <dbReference type="EMBL" id="KAJ8368504.1"/>
    </source>
</evidence>
<proteinExistence type="predicted"/>
<gene>
    <name evidence="2" type="ORF">SKAU_G00085320</name>
</gene>
<keyword evidence="3" id="KW-1185">Reference proteome</keyword>